<name>A0A5V4ZAF9_SALER</name>
<accession>A0A5V4ZAF9</accession>
<dbReference type="EMBL" id="AAHBYH010000041">
    <property type="protein sequence ID" value="EBU3914581.1"/>
    <property type="molecule type" value="Genomic_DNA"/>
</dbReference>
<gene>
    <name evidence="1" type="ORF">CWK15_24925</name>
</gene>
<reference evidence="1" key="1">
    <citation type="submission" date="2018-07" db="EMBL/GenBank/DDBJ databases">
        <authorList>
            <consortium name="PulseNet: The National Subtyping Network for Foodborne Disease Surveillance"/>
            <person name="Tarr C.L."/>
            <person name="Trees E."/>
            <person name="Katz L.S."/>
            <person name="Carleton-Romer H.A."/>
            <person name="Stroika S."/>
            <person name="Kucerova Z."/>
            <person name="Roache K.F."/>
            <person name="Sabol A.L."/>
            <person name="Besser J."/>
            <person name="Gerner-Smidt P."/>
        </authorList>
    </citation>
    <scope>NUCLEOTIDE SEQUENCE</scope>
    <source>
        <strain evidence="1">PNUSAS029138</strain>
    </source>
</reference>
<evidence type="ECO:0000313" key="1">
    <source>
        <dbReference type="EMBL" id="EBU3914581.1"/>
    </source>
</evidence>
<organism evidence="1">
    <name type="scientific">Salmonella enterica</name>
    <name type="common">Salmonella choleraesuis</name>
    <dbReference type="NCBI Taxonomy" id="28901"/>
    <lineage>
        <taxon>Bacteria</taxon>
        <taxon>Pseudomonadati</taxon>
        <taxon>Pseudomonadota</taxon>
        <taxon>Gammaproteobacteria</taxon>
        <taxon>Enterobacterales</taxon>
        <taxon>Enterobacteriaceae</taxon>
        <taxon>Salmonella</taxon>
    </lineage>
</organism>
<sequence length="67" mass="7003">MSDMTMQTAVVKACQLSSIIAVIAEKGSGNPDSTNLIALAEEISGNLATFLLEKECEDNTNQGGDNV</sequence>
<comment type="caution">
    <text evidence="1">The sequence shown here is derived from an EMBL/GenBank/DDBJ whole genome shotgun (WGS) entry which is preliminary data.</text>
</comment>
<protein>
    <submittedName>
        <fullName evidence="1">Uncharacterized protein</fullName>
    </submittedName>
</protein>
<proteinExistence type="predicted"/>
<dbReference type="AlphaFoldDB" id="A0A5V4ZAF9"/>